<keyword evidence="6" id="KW-0812">Transmembrane</keyword>
<feature type="domain" description="Carrier" evidence="7">
    <location>
        <begin position="621"/>
        <end position="698"/>
    </location>
</feature>
<evidence type="ECO:0000256" key="3">
    <source>
        <dbReference type="ARBA" id="ARBA00022832"/>
    </source>
</evidence>
<gene>
    <name evidence="8" type="ORF">KDA_40130</name>
</gene>
<comment type="caution">
    <text evidence="8">The sequence shown here is derived from an EMBL/GenBank/DDBJ whole genome shotgun (WGS) entry which is preliminary data.</text>
</comment>
<keyword evidence="3" id="KW-0276">Fatty acid metabolism</keyword>
<dbReference type="Gene3D" id="3.30.300.30">
    <property type="match status" value="1"/>
</dbReference>
<dbReference type="InterPro" id="IPR040097">
    <property type="entry name" value="FAAL/FAAC"/>
</dbReference>
<dbReference type="FunFam" id="3.40.50.12780:FF:000013">
    <property type="entry name" value="Long-chain-fatty-acid--AMP ligase FadD32"/>
    <property type="match status" value="1"/>
</dbReference>
<comment type="similarity">
    <text evidence="1">Belongs to the ATP-dependent AMP-binding enzyme family.</text>
</comment>
<feature type="region of interest" description="Disordered" evidence="5">
    <location>
        <begin position="701"/>
        <end position="742"/>
    </location>
</feature>
<evidence type="ECO:0000256" key="4">
    <source>
        <dbReference type="ARBA" id="ARBA00023098"/>
    </source>
</evidence>
<feature type="transmembrane region" description="Helical" evidence="6">
    <location>
        <begin position="66"/>
        <end position="90"/>
    </location>
</feature>
<dbReference type="EMBL" id="BIFT01000001">
    <property type="protein sequence ID" value="GCE28529.1"/>
    <property type="molecule type" value="Genomic_DNA"/>
</dbReference>
<keyword evidence="9" id="KW-1185">Reference proteome</keyword>
<dbReference type="InterPro" id="IPR036736">
    <property type="entry name" value="ACP-like_sf"/>
</dbReference>
<keyword evidence="4" id="KW-0443">Lipid metabolism</keyword>
<evidence type="ECO:0000256" key="6">
    <source>
        <dbReference type="SAM" id="Phobius"/>
    </source>
</evidence>
<dbReference type="CDD" id="cd05931">
    <property type="entry name" value="FAAL"/>
    <property type="match status" value="1"/>
</dbReference>
<dbReference type="GO" id="GO:0071766">
    <property type="term" value="P:Actinobacterium-type cell wall biogenesis"/>
    <property type="evidence" value="ECO:0007669"/>
    <property type="project" value="UniProtKB-ARBA"/>
</dbReference>
<evidence type="ECO:0000313" key="8">
    <source>
        <dbReference type="EMBL" id="GCE28529.1"/>
    </source>
</evidence>
<evidence type="ECO:0000256" key="5">
    <source>
        <dbReference type="SAM" id="MobiDB-lite"/>
    </source>
</evidence>
<feature type="compositionally biased region" description="Basic and acidic residues" evidence="5">
    <location>
        <begin position="701"/>
        <end position="725"/>
    </location>
</feature>
<dbReference type="InterPro" id="IPR020845">
    <property type="entry name" value="AMP-binding_CS"/>
</dbReference>
<keyword evidence="2" id="KW-0436">Ligase</keyword>
<dbReference type="PANTHER" id="PTHR22754">
    <property type="entry name" value="DISCO-INTERACTING PROTEIN 2 DIP2 -RELATED"/>
    <property type="match status" value="1"/>
</dbReference>
<dbReference type="GO" id="GO:0006633">
    <property type="term" value="P:fatty acid biosynthetic process"/>
    <property type="evidence" value="ECO:0007669"/>
    <property type="project" value="TreeGrafter"/>
</dbReference>
<dbReference type="InterPro" id="IPR025110">
    <property type="entry name" value="AMP-bd_C"/>
</dbReference>
<dbReference type="Gene3D" id="1.10.1200.10">
    <property type="entry name" value="ACP-like"/>
    <property type="match status" value="1"/>
</dbReference>
<dbReference type="Pfam" id="PF23024">
    <property type="entry name" value="AMP-dom_DIP2-like"/>
    <property type="match status" value="1"/>
</dbReference>
<dbReference type="Gene3D" id="3.40.50.12780">
    <property type="entry name" value="N-terminal domain of ligase-like"/>
    <property type="match status" value="1"/>
</dbReference>
<dbReference type="PROSITE" id="PS50075">
    <property type="entry name" value="CARRIER"/>
    <property type="match status" value="1"/>
</dbReference>
<dbReference type="InterPro" id="IPR042099">
    <property type="entry name" value="ANL_N_sf"/>
</dbReference>
<evidence type="ECO:0000313" key="9">
    <source>
        <dbReference type="Proteomes" id="UP000287171"/>
    </source>
</evidence>
<dbReference type="InterPro" id="IPR009081">
    <property type="entry name" value="PP-bd_ACP"/>
</dbReference>
<dbReference type="GO" id="GO:0005886">
    <property type="term" value="C:plasma membrane"/>
    <property type="evidence" value="ECO:0007669"/>
    <property type="project" value="TreeGrafter"/>
</dbReference>
<dbReference type="GO" id="GO:0016874">
    <property type="term" value="F:ligase activity"/>
    <property type="evidence" value="ECO:0007669"/>
    <property type="project" value="UniProtKB-KW"/>
</dbReference>
<dbReference type="InterPro" id="IPR045851">
    <property type="entry name" value="AMP-bd_C_sf"/>
</dbReference>
<accession>A0A402BB21</accession>
<evidence type="ECO:0000259" key="7">
    <source>
        <dbReference type="PROSITE" id="PS50075"/>
    </source>
</evidence>
<dbReference type="InterPro" id="IPR000873">
    <property type="entry name" value="AMP-dep_synth/lig_dom"/>
</dbReference>
<dbReference type="Pfam" id="PF00550">
    <property type="entry name" value="PP-binding"/>
    <property type="match status" value="1"/>
</dbReference>
<dbReference type="Proteomes" id="UP000287171">
    <property type="component" value="Unassembled WGS sequence"/>
</dbReference>
<organism evidence="8 9">
    <name type="scientific">Dictyobacter alpinus</name>
    <dbReference type="NCBI Taxonomy" id="2014873"/>
    <lineage>
        <taxon>Bacteria</taxon>
        <taxon>Bacillati</taxon>
        <taxon>Chloroflexota</taxon>
        <taxon>Ktedonobacteria</taxon>
        <taxon>Ktedonobacterales</taxon>
        <taxon>Dictyobacteraceae</taxon>
        <taxon>Dictyobacter</taxon>
    </lineage>
</organism>
<dbReference type="Pfam" id="PF00501">
    <property type="entry name" value="AMP-binding"/>
    <property type="match status" value="1"/>
</dbReference>
<dbReference type="GO" id="GO:0070566">
    <property type="term" value="F:adenylyltransferase activity"/>
    <property type="evidence" value="ECO:0007669"/>
    <property type="project" value="TreeGrafter"/>
</dbReference>
<dbReference type="SUPFAM" id="SSF47336">
    <property type="entry name" value="ACP-like"/>
    <property type="match status" value="1"/>
</dbReference>
<name>A0A402BB21_9CHLR</name>
<dbReference type="PROSITE" id="PS00455">
    <property type="entry name" value="AMP_BINDING"/>
    <property type="match status" value="1"/>
</dbReference>
<keyword evidence="6" id="KW-0472">Membrane</keyword>
<sequence length="742" mass="82843">MKMKQEFSNLVDMLRWRAATQPDRCVYTFLQDGETDVSTLTFAELDRQARKIAAVLQSRYLQGERVLLLFAPGLEYITAFFGCLYAQVIAVPAYPPKQNRNARRIEAILQDAQAVAALTSSSLHTMIMRKFSSVAALQQLQWFFFTGSAPYDEAGWVLPAIDGETLAFLQYTSGSTGTPKGVMVSHANLMYNLDCQRTRLVWYEDDCMVSWLPPYHDMGLINGLLGSIYMGFLTVLFTPASFLQHPLRWLKAITNFRGTISSAPNFAYDLCVRTISAADQQSLDLSSWRIATNGAEPILRSTIVQFMEKFQANGFQRTTLRPGYGLAEATLMVSSNATGDAIMIRTFDGSALGQGRACLAPDDAPHARALAGCGWIADGHQLKIVDPVTLVASATDEVGEIWVRGPGIAKGYWQRPEQTKQTFQAYTSDTGEGPFLRTGDLGFQHKGELFITGRLKDVIIIRGVNHYPQDIEQTVAACHEALVADGGAAFSLIDDDREQLVVVSEVSRQFRNNDFSEIMIAIRRAVIEEHDVEVAAIALLKAGMIPKTSSGKIQRQLCRQQFLQGSLEYVDLWHLNHLESAIARQLRELKQSLLPKTHDGDIDWQQIIAATAPSSEATFVSPVSAMERAIASVWLEVLPVKQVGIQDNFFDLGGTSQLMVEAHYRLCKRLNRDDVSVLDMFFAHPTVATLAEFLSGEKWEDSIPEPAGHEEQKRAAHDRIRDVQQRQRQNRLAHRMANKEMR</sequence>
<reference evidence="9" key="1">
    <citation type="submission" date="2018-12" db="EMBL/GenBank/DDBJ databases">
        <title>Tengunoibacter tsumagoiensis gen. nov., sp. nov., Dictyobacter kobayashii sp. nov., D. alpinus sp. nov., and D. joshuensis sp. nov. and description of Dictyobacteraceae fam. nov. within the order Ktedonobacterales isolated from Tengu-no-mugimeshi.</title>
        <authorList>
            <person name="Wang C.M."/>
            <person name="Zheng Y."/>
            <person name="Sakai Y."/>
            <person name="Toyoda A."/>
            <person name="Minakuchi Y."/>
            <person name="Abe K."/>
            <person name="Yokota A."/>
            <person name="Yabe S."/>
        </authorList>
    </citation>
    <scope>NUCLEOTIDE SEQUENCE [LARGE SCALE GENOMIC DNA]</scope>
    <source>
        <strain evidence="9">Uno16</strain>
    </source>
</reference>
<dbReference type="SUPFAM" id="SSF56801">
    <property type="entry name" value="Acetyl-CoA synthetase-like"/>
    <property type="match status" value="1"/>
</dbReference>
<protein>
    <submittedName>
        <fullName evidence="8">Acyl-CoA synthetase</fullName>
    </submittedName>
</protein>
<proteinExistence type="inferred from homology"/>
<keyword evidence="6" id="KW-1133">Transmembrane helix</keyword>
<dbReference type="PANTHER" id="PTHR22754:SF32">
    <property type="entry name" value="DISCO-INTERACTING PROTEIN 2"/>
    <property type="match status" value="1"/>
</dbReference>
<evidence type="ECO:0000256" key="2">
    <source>
        <dbReference type="ARBA" id="ARBA00022598"/>
    </source>
</evidence>
<dbReference type="AlphaFoldDB" id="A0A402BB21"/>
<evidence type="ECO:0000256" key="1">
    <source>
        <dbReference type="ARBA" id="ARBA00006432"/>
    </source>
</evidence>